<gene>
    <name evidence="1" type="ORF">ECPE_LOCUS9100</name>
</gene>
<keyword evidence="2" id="KW-1185">Reference proteome</keyword>
<proteinExistence type="predicted"/>
<dbReference type="Proteomes" id="UP000272942">
    <property type="component" value="Unassembled WGS sequence"/>
</dbReference>
<organism evidence="3">
    <name type="scientific">Echinostoma caproni</name>
    <dbReference type="NCBI Taxonomy" id="27848"/>
    <lineage>
        <taxon>Eukaryota</taxon>
        <taxon>Metazoa</taxon>
        <taxon>Spiralia</taxon>
        <taxon>Lophotrochozoa</taxon>
        <taxon>Platyhelminthes</taxon>
        <taxon>Trematoda</taxon>
        <taxon>Digenea</taxon>
        <taxon>Plagiorchiida</taxon>
        <taxon>Echinostomata</taxon>
        <taxon>Echinostomatoidea</taxon>
        <taxon>Echinostomatidae</taxon>
        <taxon>Echinostoma</taxon>
    </lineage>
</organism>
<dbReference type="EMBL" id="UZAN01046917">
    <property type="protein sequence ID" value="VDP84778.1"/>
    <property type="molecule type" value="Genomic_DNA"/>
</dbReference>
<dbReference type="WBParaSite" id="ECPE_0000912801-mRNA-1">
    <property type="protein sequence ID" value="ECPE_0000912801-mRNA-1"/>
    <property type="gene ID" value="ECPE_0000912801"/>
</dbReference>
<name>A0A183AQ65_9TREM</name>
<accession>A0A183AQ65</accession>
<evidence type="ECO:0000313" key="1">
    <source>
        <dbReference type="EMBL" id="VDP84778.1"/>
    </source>
</evidence>
<dbReference type="AlphaFoldDB" id="A0A183AQ65"/>
<protein>
    <submittedName>
        <fullName evidence="3">Cytochrome P450</fullName>
    </submittedName>
</protein>
<sequence length="86" mass="10017">MRPAVDRMQAMFDHEMIQKNDLMKFRRICCPREPIFAVGITAIRQHHGRISTTYGDDIRIPPVYRDPSAHTSDVYGYETLRSPQLP</sequence>
<evidence type="ECO:0000313" key="2">
    <source>
        <dbReference type="Proteomes" id="UP000272942"/>
    </source>
</evidence>
<evidence type="ECO:0000313" key="3">
    <source>
        <dbReference type="WBParaSite" id="ECPE_0000912801-mRNA-1"/>
    </source>
</evidence>
<reference evidence="1 2" key="2">
    <citation type="submission" date="2018-11" db="EMBL/GenBank/DDBJ databases">
        <authorList>
            <consortium name="Pathogen Informatics"/>
        </authorList>
    </citation>
    <scope>NUCLEOTIDE SEQUENCE [LARGE SCALE GENOMIC DNA]</scope>
    <source>
        <strain evidence="1 2">Egypt</strain>
    </source>
</reference>
<reference evidence="3" key="1">
    <citation type="submission" date="2016-06" db="UniProtKB">
        <authorList>
            <consortium name="WormBaseParasite"/>
        </authorList>
    </citation>
    <scope>IDENTIFICATION</scope>
</reference>